<dbReference type="PANTHER" id="PTHR12246">
    <property type="entry name" value="PALMITOYLTRANSFERASE ZDHHC16"/>
    <property type="match status" value="1"/>
</dbReference>
<organism evidence="9 10">
    <name type="scientific">Mesorhabditis spiculigera</name>
    <dbReference type="NCBI Taxonomy" id="96644"/>
    <lineage>
        <taxon>Eukaryota</taxon>
        <taxon>Metazoa</taxon>
        <taxon>Ecdysozoa</taxon>
        <taxon>Nematoda</taxon>
        <taxon>Chromadorea</taxon>
        <taxon>Rhabditida</taxon>
        <taxon>Rhabditina</taxon>
        <taxon>Rhabditomorpha</taxon>
        <taxon>Rhabditoidea</taxon>
        <taxon>Rhabditidae</taxon>
        <taxon>Mesorhabditinae</taxon>
        <taxon>Mesorhabditis</taxon>
    </lineage>
</organism>
<proteinExistence type="inferred from homology"/>
<evidence type="ECO:0000313" key="10">
    <source>
        <dbReference type="Proteomes" id="UP001177023"/>
    </source>
</evidence>
<evidence type="ECO:0000256" key="5">
    <source>
        <dbReference type="ARBA" id="ARBA00023136"/>
    </source>
</evidence>
<evidence type="ECO:0000259" key="8">
    <source>
        <dbReference type="Pfam" id="PF01529"/>
    </source>
</evidence>
<feature type="transmembrane region" description="Helical" evidence="7">
    <location>
        <begin position="60"/>
        <end position="79"/>
    </location>
</feature>
<evidence type="ECO:0000256" key="4">
    <source>
        <dbReference type="ARBA" id="ARBA00022989"/>
    </source>
</evidence>
<reference evidence="9" key="1">
    <citation type="submission" date="2023-06" db="EMBL/GenBank/DDBJ databases">
        <authorList>
            <person name="Delattre M."/>
        </authorList>
    </citation>
    <scope>NUCLEOTIDE SEQUENCE</scope>
    <source>
        <strain evidence="9">AF72</strain>
    </source>
</reference>
<evidence type="ECO:0000256" key="3">
    <source>
        <dbReference type="ARBA" id="ARBA00022692"/>
    </source>
</evidence>
<comment type="domain">
    <text evidence="7">The DHHC domain is required for palmitoyltransferase activity.</text>
</comment>
<dbReference type="Pfam" id="PF01529">
    <property type="entry name" value="DHHC"/>
    <property type="match status" value="1"/>
</dbReference>
<keyword evidence="5 7" id="KW-0472">Membrane</keyword>
<evidence type="ECO:0000256" key="1">
    <source>
        <dbReference type="ARBA" id="ARBA00004141"/>
    </source>
</evidence>
<protein>
    <recommendedName>
        <fullName evidence="7">Palmitoyltransferase</fullName>
        <ecNumber evidence="7">2.3.1.225</ecNumber>
    </recommendedName>
</protein>
<sequence>MEPLSESMFERDFSKTVRRLIPEQTQDKIAMFLFVFLLPAIFFGVFFMVLPTWYPVYGEAWMLRVVPILFLLASMYFNWVQMIRVGPNGINTALPMTYQAGFVFCHHCKMNAPPRSHHCPVCDVCIFRRDHHCSFAAVCVGHHNQKYFCAAIVQLFLAVFPAFAWTWVWMWSELGPAHLGRFWHLVMPHVALALRFVSVREFSYIGMCGLVFTVLLFNSYLISAQIFCFWRGQTRVEYLQDISAYNLGFMENIRQSLGSRWYLLGLFPWIPSPLESNGLSYKTRPAAKFSHSAKEM</sequence>
<feature type="non-terminal residue" evidence="9">
    <location>
        <position position="1"/>
    </location>
</feature>
<keyword evidence="2 7" id="KW-0808">Transferase</keyword>
<comment type="subcellular location">
    <subcellularLocation>
        <location evidence="1">Membrane</location>
        <topology evidence="1">Multi-pass membrane protein</topology>
    </subcellularLocation>
</comment>
<evidence type="ECO:0000256" key="2">
    <source>
        <dbReference type="ARBA" id="ARBA00022679"/>
    </source>
</evidence>
<evidence type="ECO:0000313" key="9">
    <source>
        <dbReference type="EMBL" id="CAJ0583459.1"/>
    </source>
</evidence>
<dbReference type="AlphaFoldDB" id="A0AA36G9Y8"/>
<comment type="similarity">
    <text evidence="7">Belongs to the DHHC palmitoyltransferase family.</text>
</comment>
<name>A0AA36G9Y8_9BILA</name>
<dbReference type="InterPro" id="IPR039859">
    <property type="entry name" value="PFA4/ZDH16/20/ERF2-like"/>
</dbReference>
<dbReference type="Proteomes" id="UP001177023">
    <property type="component" value="Unassembled WGS sequence"/>
</dbReference>
<feature type="domain" description="Palmitoyltransferase DHHC" evidence="8">
    <location>
        <begin position="103"/>
        <end position="240"/>
    </location>
</feature>
<keyword evidence="4 7" id="KW-1133">Transmembrane helix</keyword>
<gene>
    <name evidence="9" type="ORF">MSPICULIGERA_LOCUS21539</name>
</gene>
<keyword evidence="10" id="KW-1185">Reference proteome</keyword>
<dbReference type="EMBL" id="CATQJA010002665">
    <property type="protein sequence ID" value="CAJ0583459.1"/>
    <property type="molecule type" value="Genomic_DNA"/>
</dbReference>
<feature type="transmembrane region" description="Helical" evidence="7">
    <location>
        <begin position="204"/>
        <end position="222"/>
    </location>
</feature>
<dbReference type="InterPro" id="IPR001594">
    <property type="entry name" value="Palmitoyltrfase_DHHC"/>
</dbReference>
<evidence type="ECO:0000256" key="6">
    <source>
        <dbReference type="ARBA" id="ARBA00023315"/>
    </source>
</evidence>
<keyword evidence="3 7" id="KW-0812">Transmembrane</keyword>
<comment type="catalytic activity">
    <reaction evidence="7">
        <text>L-cysteinyl-[protein] + hexadecanoyl-CoA = S-hexadecanoyl-L-cysteinyl-[protein] + CoA</text>
        <dbReference type="Rhea" id="RHEA:36683"/>
        <dbReference type="Rhea" id="RHEA-COMP:10131"/>
        <dbReference type="Rhea" id="RHEA-COMP:11032"/>
        <dbReference type="ChEBI" id="CHEBI:29950"/>
        <dbReference type="ChEBI" id="CHEBI:57287"/>
        <dbReference type="ChEBI" id="CHEBI:57379"/>
        <dbReference type="ChEBI" id="CHEBI:74151"/>
        <dbReference type="EC" id="2.3.1.225"/>
    </reaction>
</comment>
<feature type="transmembrane region" description="Helical" evidence="7">
    <location>
        <begin position="29"/>
        <end position="54"/>
    </location>
</feature>
<evidence type="ECO:0000256" key="7">
    <source>
        <dbReference type="RuleBase" id="RU079119"/>
    </source>
</evidence>
<keyword evidence="6 7" id="KW-0012">Acyltransferase</keyword>
<dbReference type="EC" id="2.3.1.225" evidence="7"/>
<feature type="transmembrane region" description="Helical" evidence="7">
    <location>
        <begin position="147"/>
        <end position="168"/>
    </location>
</feature>
<accession>A0AA36G9Y8</accession>
<dbReference type="GO" id="GO:0016020">
    <property type="term" value="C:membrane"/>
    <property type="evidence" value="ECO:0007669"/>
    <property type="project" value="UniProtKB-SubCell"/>
</dbReference>
<dbReference type="GO" id="GO:0019706">
    <property type="term" value="F:protein-cysteine S-palmitoyltransferase activity"/>
    <property type="evidence" value="ECO:0007669"/>
    <property type="project" value="UniProtKB-EC"/>
</dbReference>
<comment type="caution">
    <text evidence="9">The sequence shown here is derived from an EMBL/GenBank/DDBJ whole genome shotgun (WGS) entry which is preliminary data.</text>
</comment>
<dbReference type="PROSITE" id="PS50216">
    <property type="entry name" value="DHHC"/>
    <property type="match status" value="1"/>
</dbReference>